<keyword evidence="2" id="KW-1185">Reference proteome</keyword>
<comment type="caution">
    <text evidence="1">The sequence shown here is derived from an EMBL/GenBank/DDBJ whole genome shotgun (WGS) entry which is preliminary data.</text>
</comment>
<evidence type="ECO:0000313" key="1">
    <source>
        <dbReference type="EMBL" id="MFC0626063.1"/>
    </source>
</evidence>
<reference evidence="1 2" key="1">
    <citation type="submission" date="2024-09" db="EMBL/GenBank/DDBJ databases">
        <authorList>
            <person name="Sun Q."/>
            <person name="Mori K."/>
        </authorList>
    </citation>
    <scope>NUCLEOTIDE SEQUENCE [LARGE SCALE GENOMIC DNA]</scope>
    <source>
        <strain evidence="1 2">CGMCC 1.15906</strain>
    </source>
</reference>
<evidence type="ECO:0000313" key="2">
    <source>
        <dbReference type="Proteomes" id="UP001589890"/>
    </source>
</evidence>
<dbReference type="Proteomes" id="UP001589890">
    <property type="component" value="Unassembled WGS sequence"/>
</dbReference>
<dbReference type="RefSeq" id="WP_380049137.1">
    <property type="nucleotide sequence ID" value="NZ_JBHLTC010000021.1"/>
</dbReference>
<proteinExistence type="predicted"/>
<sequence length="110" mass="12064">MDLGGTFMFADSGTVIPVTEARDKLTELIATTKQGCFPVIGRYREPGAVLVAPDLVRLFPQLLSAMAGETGKLVAEGRRREPNQKVYQLGDPWPFVAVALWMNGHRAMFA</sequence>
<dbReference type="EMBL" id="JBHLTC010000021">
    <property type="protein sequence ID" value="MFC0626063.1"/>
    <property type="molecule type" value="Genomic_DNA"/>
</dbReference>
<accession>A0ABV6QN79</accession>
<name>A0ABV6QN79_9ACTN</name>
<organism evidence="1 2">
    <name type="scientific">Kribbella deserti</name>
    <dbReference type="NCBI Taxonomy" id="1926257"/>
    <lineage>
        <taxon>Bacteria</taxon>
        <taxon>Bacillati</taxon>
        <taxon>Actinomycetota</taxon>
        <taxon>Actinomycetes</taxon>
        <taxon>Propionibacteriales</taxon>
        <taxon>Kribbellaceae</taxon>
        <taxon>Kribbella</taxon>
    </lineage>
</organism>
<protein>
    <submittedName>
        <fullName evidence="1">Uncharacterized protein</fullName>
    </submittedName>
</protein>
<gene>
    <name evidence="1" type="ORF">ACFFGN_18430</name>
</gene>